<proteinExistence type="predicted"/>
<comment type="caution">
    <text evidence="2">The sequence shown here is derived from an EMBL/GenBank/DDBJ whole genome shotgun (WGS) entry which is preliminary data.</text>
</comment>
<dbReference type="OrthoDB" id="438898at2"/>
<dbReference type="RefSeq" id="WP_132117338.1">
    <property type="nucleotide sequence ID" value="NZ_SLWS01000004.1"/>
</dbReference>
<dbReference type="Gene3D" id="3.20.20.370">
    <property type="entry name" value="Glycoside hydrolase/deacetylase"/>
    <property type="match status" value="1"/>
</dbReference>
<organism evidence="2 3">
    <name type="scientific">Actinocrispum wychmicini</name>
    <dbReference type="NCBI Taxonomy" id="1213861"/>
    <lineage>
        <taxon>Bacteria</taxon>
        <taxon>Bacillati</taxon>
        <taxon>Actinomycetota</taxon>
        <taxon>Actinomycetes</taxon>
        <taxon>Pseudonocardiales</taxon>
        <taxon>Pseudonocardiaceae</taxon>
        <taxon>Actinocrispum</taxon>
    </lineage>
</organism>
<evidence type="ECO:0000256" key="1">
    <source>
        <dbReference type="SAM" id="MobiDB-lite"/>
    </source>
</evidence>
<dbReference type="InterPro" id="IPR052740">
    <property type="entry name" value="CE4"/>
</dbReference>
<keyword evidence="3" id="KW-1185">Reference proteome</keyword>
<feature type="region of interest" description="Disordered" evidence="1">
    <location>
        <begin position="31"/>
        <end position="54"/>
    </location>
</feature>
<dbReference type="InterPro" id="IPR011330">
    <property type="entry name" value="Glyco_hydro/deAcase_b/a-brl"/>
</dbReference>
<dbReference type="EMBL" id="SLWS01000004">
    <property type="protein sequence ID" value="TCO59435.1"/>
    <property type="molecule type" value="Genomic_DNA"/>
</dbReference>
<protein>
    <recommendedName>
        <fullName evidence="4">Polysaccharide deacetylase</fullName>
    </recommendedName>
</protein>
<evidence type="ECO:0008006" key="4">
    <source>
        <dbReference type="Google" id="ProtNLM"/>
    </source>
</evidence>
<evidence type="ECO:0000313" key="3">
    <source>
        <dbReference type="Proteomes" id="UP000295680"/>
    </source>
</evidence>
<dbReference type="GO" id="GO:0005975">
    <property type="term" value="P:carbohydrate metabolic process"/>
    <property type="evidence" value="ECO:0007669"/>
    <property type="project" value="InterPro"/>
</dbReference>
<accession>A0A4R2JZ83</accession>
<dbReference type="SUPFAM" id="SSF88713">
    <property type="entry name" value="Glycoside hydrolase/deacetylase"/>
    <property type="match status" value="1"/>
</dbReference>
<dbReference type="Proteomes" id="UP000295680">
    <property type="component" value="Unassembled WGS sequence"/>
</dbReference>
<dbReference type="PANTHER" id="PTHR45985:SF3">
    <property type="entry name" value="CHITIN DEACETYLASE-LIKE 4"/>
    <property type="match status" value="1"/>
</dbReference>
<feature type="compositionally biased region" description="Low complexity" evidence="1">
    <location>
        <begin position="32"/>
        <end position="51"/>
    </location>
</feature>
<name>A0A4R2JZ83_9PSEU</name>
<dbReference type="PANTHER" id="PTHR45985">
    <property type="match status" value="1"/>
</dbReference>
<gene>
    <name evidence="2" type="ORF">EV192_104277</name>
</gene>
<evidence type="ECO:0000313" key="2">
    <source>
        <dbReference type="EMBL" id="TCO59435.1"/>
    </source>
</evidence>
<reference evidence="2 3" key="1">
    <citation type="submission" date="2019-03" db="EMBL/GenBank/DDBJ databases">
        <title>Genomic Encyclopedia of Type Strains, Phase IV (KMG-IV): sequencing the most valuable type-strain genomes for metagenomic binning, comparative biology and taxonomic classification.</title>
        <authorList>
            <person name="Goeker M."/>
        </authorList>
    </citation>
    <scope>NUCLEOTIDE SEQUENCE [LARGE SCALE GENOMIC DNA]</scope>
    <source>
        <strain evidence="2 3">DSM 45934</strain>
    </source>
</reference>
<sequence length="376" mass="41526">MRARILGVVLALVVVSIALVALQARQDDVPRVSTGAGVPAGTTASTPAPAAALPPDVEPDWMRPLNPGEKPPQFVLFSFDGAGSHEHWQRMLDIGQRSNATFSAFLSGIYLLSNDQRTRYTGPGHAAGRASIGFGGPPDEVRTRIDDLNTARQRGIEIGTHYNGHFCRGAEPSVGRWDAQMWRQELDEFFTFVTQAPGLRLDPATVKGGRTPCLEGRFDVLFPVLAERGMTYDSSRVSDGLGWPDKENGVWEFPMPSVRVPALNRKVIMMDYNLWVSLNQAREDRSKRDEFAEVTLDTYRAAYNAALQGNRAPLVIGNHFNDWAGGAFALAVERFMPEVCAKPATICTTYSQVIKWMEMQPPEVLRALRKQPNAQT</sequence>
<dbReference type="AlphaFoldDB" id="A0A4R2JZ83"/>